<dbReference type="RefSeq" id="WP_087151959.1">
    <property type="nucleotide sequence ID" value="NZ_JACJLV010000007.1"/>
</dbReference>
<keyword evidence="3" id="KW-1185">Reference proteome</keyword>
<feature type="transmembrane region" description="Helical" evidence="1">
    <location>
        <begin position="47"/>
        <end position="73"/>
    </location>
</feature>
<dbReference type="Proteomes" id="UP000713880">
    <property type="component" value="Unassembled WGS sequence"/>
</dbReference>
<evidence type="ECO:0000313" key="2">
    <source>
        <dbReference type="EMBL" id="MBM6826178.1"/>
    </source>
</evidence>
<reference evidence="2" key="1">
    <citation type="submission" date="2020-08" db="EMBL/GenBank/DDBJ databases">
        <authorList>
            <person name="Cejkova D."/>
            <person name="Kubasova T."/>
            <person name="Jahodarova E."/>
            <person name="Rychlik I."/>
        </authorList>
    </citation>
    <scope>NUCLEOTIDE SEQUENCE</scope>
    <source>
        <strain evidence="2">An420c</strain>
    </source>
</reference>
<feature type="transmembrane region" description="Helical" evidence="1">
    <location>
        <begin position="12"/>
        <end position="35"/>
    </location>
</feature>
<keyword evidence="1" id="KW-1133">Transmembrane helix</keyword>
<feature type="transmembrane region" description="Helical" evidence="1">
    <location>
        <begin position="191"/>
        <end position="212"/>
    </location>
</feature>
<evidence type="ECO:0000313" key="3">
    <source>
        <dbReference type="Proteomes" id="UP000713880"/>
    </source>
</evidence>
<comment type="caution">
    <text evidence="2">The sequence shown here is derived from an EMBL/GenBank/DDBJ whole genome shotgun (WGS) entry which is preliminary data.</text>
</comment>
<keyword evidence="1" id="KW-0472">Membrane</keyword>
<sequence length="243" mass="27986">MEGVLEKFSIYDFFNLLFSGGILIAGIHILGFPLLEILYNDIHLPESEILFCAVILLLCYVIGFALQAISSIVGKGIKIQSKMTSTFLLDGNNVIKNTVKLRIYQEKAKELFIRKNIHVKDNNFTPEQCEYFYAYCSYFTQVHGQSKKTEKMRGLKGLSSLWLICFALLSLLGVIRIFYLILFIQSNLNSLILPIISTLIYCALIFISYFRMKIDITYWIRMLLGVYEVCSDIYVYPDNETPK</sequence>
<keyword evidence="1" id="KW-0812">Transmembrane</keyword>
<reference evidence="2" key="2">
    <citation type="journal article" date="2021" name="Sci. Rep.">
        <title>The distribution of antibiotic resistance genes in chicken gut microbiota commensals.</title>
        <authorList>
            <person name="Juricova H."/>
            <person name="Matiasovicova J."/>
            <person name="Kubasova T."/>
            <person name="Cejkova D."/>
            <person name="Rychlik I."/>
        </authorList>
    </citation>
    <scope>NUCLEOTIDE SEQUENCE</scope>
    <source>
        <strain evidence="2">An420c</strain>
    </source>
</reference>
<accession>A0A939B9Y0</accession>
<proteinExistence type="predicted"/>
<organism evidence="2 3">
    <name type="scientific">Mordavella massiliensis</name>
    <dbReference type="NCBI Taxonomy" id="1871024"/>
    <lineage>
        <taxon>Bacteria</taxon>
        <taxon>Bacillati</taxon>
        <taxon>Bacillota</taxon>
        <taxon>Clostridia</taxon>
        <taxon>Eubacteriales</taxon>
        <taxon>Clostridiaceae</taxon>
        <taxon>Mordavella</taxon>
    </lineage>
</organism>
<evidence type="ECO:0000256" key="1">
    <source>
        <dbReference type="SAM" id="Phobius"/>
    </source>
</evidence>
<feature type="transmembrane region" description="Helical" evidence="1">
    <location>
        <begin position="161"/>
        <end position="185"/>
    </location>
</feature>
<protein>
    <submittedName>
        <fullName evidence="2">Uncharacterized protein</fullName>
    </submittedName>
</protein>
<dbReference type="AlphaFoldDB" id="A0A939B9Y0"/>
<name>A0A939B9Y0_9CLOT</name>
<dbReference type="EMBL" id="JACJLV010000007">
    <property type="protein sequence ID" value="MBM6826178.1"/>
    <property type="molecule type" value="Genomic_DNA"/>
</dbReference>
<gene>
    <name evidence="2" type="ORF">H6A13_03530</name>
</gene>